<dbReference type="Gene3D" id="2.60.40.10">
    <property type="entry name" value="Immunoglobulins"/>
    <property type="match status" value="2"/>
</dbReference>
<dbReference type="Pfam" id="PF18676">
    <property type="entry name" value="MBG_2"/>
    <property type="match status" value="1"/>
</dbReference>
<gene>
    <name evidence="4" type="ordered locus">Gura_0747</name>
</gene>
<dbReference type="Gene3D" id="1.10.1330.10">
    <property type="entry name" value="Dockerin domain"/>
    <property type="match status" value="1"/>
</dbReference>
<dbReference type="Pfam" id="PF16640">
    <property type="entry name" value="Big_3_5"/>
    <property type="match status" value="2"/>
</dbReference>
<feature type="signal peptide" evidence="1">
    <location>
        <begin position="1"/>
        <end position="25"/>
    </location>
</feature>
<proteinExistence type="predicted"/>
<dbReference type="HOGENOM" id="CLU_266665_0_0_7"/>
<dbReference type="KEGG" id="gur:Gura_0747"/>
<evidence type="ECO:0000256" key="1">
    <source>
        <dbReference type="SAM" id="SignalP"/>
    </source>
</evidence>
<dbReference type="AlphaFoldDB" id="A5GBT6"/>
<dbReference type="InterPro" id="IPR030916">
    <property type="entry name" value="ELWxxDGT_rpt"/>
</dbReference>
<dbReference type="SUPFAM" id="SSF63446">
    <property type="entry name" value="Type I dockerin domain"/>
    <property type="match status" value="1"/>
</dbReference>
<keyword evidence="1" id="KW-0732">Signal</keyword>
<dbReference type="OrthoDB" id="5242130at2"/>
<feature type="chain" id="PRO_5002683387" description="Dockerin domain-containing protein" evidence="1">
    <location>
        <begin position="26"/>
        <end position="1241"/>
    </location>
</feature>
<evidence type="ECO:0000313" key="5">
    <source>
        <dbReference type="Proteomes" id="UP000006695"/>
    </source>
</evidence>
<dbReference type="EMBL" id="CP000698">
    <property type="protein sequence ID" value="ABQ24956.1"/>
    <property type="molecule type" value="Genomic_DNA"/>
</dbReference>
<feature type="domain" description="Bacterial Ig-like" evidence="2">
    <location>
        <begin position="1000"/>
        <end position="1081"/>
    </location>
</feature>
<dbReference type="InterPro" id="IPR013783">
    <property type="entry name" value="Ig-like_fold"/>
</dbReference>
<accession>A5GBT6</accession>
<dbReference type="CDD" id="cd14256">
    <property type="entry name" value="Dockerin_I"/>
    <property type="match status" value="1"/>
</dbReference>
<reference evidence="4 5" key="1">
    <citation type="submission" date="2007-05" db="EMBL/GenBank/DDBJ databases">
        <title>Complete sequence of Geobacter uraniireducens Rf4.</title>
        <authorList>
            <consortium name="US DOE Joint Genome Institute"/>
            <person name="Copeland A."/>
            <person name="Lucas S."/>
            <person name="Lapidus A."/>
            <person name="Barry K."/>
            <person name="Detter J.C."/>
            <person name="Glavina del Rio T."/>
            <person name="Hammon N."/>
            <person name="Israni S."/>
            <person name="Dalin E."/>
            <person name="Tice H."/>
            <person name="Pitluck S."/>
            <person name="Chertkov O."/>
            <person name="Brettin T."/>
            <person name="Bruce D."/>
            <person name="Han C."/>
            <person name="Schmutz J."/>
            <person name="Larimer F."/>
            <person name="Land M."/>
            <person name="Hauser L."/>
            <person name="Kyrpides N."/>
            <person name="Mikhailova N."/>
            <person name="Shelobolina E."/>
            <person name="Aklujkar M."/>
            <person name="Lovley D."/>
            <person name="Richardson P."/>
        </authorList>
    </citation>
    <scope>NUCLEOTIDE SEQUENCE [LARGE SCALE GENOMIC DNA]</scope>
    <source>
        <strain evidence="4 5">Rf4</strain>
    </source>
</reference>
<sequence>MNRRLIGIVLTMMMLALFSHGQAVTAEASALPDTATVPQPVLVKDINASKLGSSSNANGFVAVGGVTFFSANDGVHGQELWKSDGTEAGTVSVKDINPNGDSYPQNLTGVGGVLYFSVSDPANGISLWKSDGTDAGTVLVKDITSTVGSSLNSLTNVGGVLYFMAGDGVSGYSVWKSDGTAAGTVVVKDAGPIAPGSTEYFLISNLTNVGNDLYFTINHQNTIHMLWKSNATGTELVNNIGPVTQIANLTDVGGVLYFVTYDPVSKYGIWKSDGTASGAVSVKNFGASQPFYLTNVNGVLYFSAYDGVNGQELWRSDPTAGAVLVKDINPTSSSLPNDLTNVGGVLYFTANDGTNGTALWKSDGTANGTVLVKGGAGISNLTSVGGALYFVANGTELWKSDATAGAVLVTNLGSASTLSVNVSNLTNAGGVLYFTASGVNGMEPWKSDGTAAGTMMLKQIFSGTGPSIEPRRDVNPVVNVNGVLYFTAISDLVDGLGLWKSDGTTAGTTLVKGFGVGKVSVSNLTNVNGVLYFVNNDVGIWKSDGTEVGTVLVKDFNAIGLTPSNLIDVNGGLYFSTYDRSNFGALWKSDGTDAGTIQMKLFGSGSAPTSLTNVGGVLYFSAGEGAMGTELWKSDGTETGTVQVKNIYTGDGNSSNPSNLTNVGGVLYFTATDAVNGTALWKSDGTDAGTVLVKVVTPVGGIPAFMFYSSANVNGVLYFTVFDKGYSLWKSDAASGAVLVTNFPAGSPYNITNVNGTLYFFYDSMTASGTELWKSDGTEAGTVVVKTVNLGISNKVKGDVPVPAPIPVKGLAKTVAMSGPRVGPSATLVEVNGVLYFTAYDAAHGFELWKSDGTADGTAMVMDIFPGAGSSYPASLINVNGALFFNADDGFHGNELWVLRMNSATALATGATPTTYGQSVTFTASVTSGATGTVTFGEGDTTYCAGVALDNSGKAACSTTSLGTGAHTITATYSGDGHYNGSNATVSQTVNQASSTTTVTTGMTTSTYGQSVTFTASVTSGATGTVTFAEGATMYCSAVVLDGNGKAACSTTALGAGSHTMTATYSGDGTYKGSNGTVGQSVVAAVLTVTADSKSRNYGSANPTMTATYSGFVNNDTQASLSGAPGITTSATTVSPAGNYPITITVGTLASGNYSFNFVNGIMAVSLSAAASGDINSDGKVDISDALMALQMAIGLSASTPTQLTAGDVAPLVNGKSAPDGTIDIADAMLILEKAVGLLNW</sequence>
<dbReference type="RefSeq" id="WP_011937680.1">
    <property type="nucleotide sequence ID" value="NC_009483.1"/>
</dbReference>
<keyword evidence="5" id="KW-1185">Reference proteome</keyword>
<dbReference type="InterPro" id="IPR041286">
    <property type="entry name" value="MBG_2"/>
</dbReference>
<dbReference type="Proteomes" id="UP000006695">
    <property type="component" value="Chromosome"/>
</dbReference>
<evidence type="ECO:0000313" key="4">
    <source>
        <dbReference type="EMBL" id="ABQ24956.1"/>
    </source>
</evidence>
<dbReference type="STRING" id="351605.Gura_0747"/>
<dbReference type="GO" id="GO:0000272">
    <property type="term" value="P:polysaccharide catabolic process"/>
    <property type="evidence" value="ECO:0007669"/>
    <property type="project" value="InterPro"/>
</dbReference>
<feature type="domain" description="MBG" evidence="3">
    <location>
        <begin position="1087"/>
        <end position="1163"/>
    </location>
</feature>
<feature type="domain" description="Bacterial Ig-like" evidence="2">
    <location>
        <begin position="910"/>
        <end position="991"/>
    </location>
</feature>
<name>A5GBT6_GEOUR</name>
<dbReference type="Gene3D" id="3.30.160.710">
    <property type="match status" value="1"/>
</dbReference>
<evidence type="ECO:0000259" key="3">
    <source>
        <dbReference type="Pfam" id="PF18676"/>
    </source>
</evidence>
<dbReference type="NCBIfam" id="TIGR04534">
    <property type="entry name" value="ELWxxDGT_rpt"/>
    <property type="match status" value="3"/>
</dbReference>
<organism evidence="4 5">
    <name type="scientific">Geotalea uraniireducens (strain Rf4)</name>
    <name type="common">Geobacter uraniireducens</name>
    <dbReference type="NCBI Taxonomy" id="351605"/>
    <lineage>
        <taxon>Bacteria</taxon>
        <taxon>Pseudomonadati</taxon>
        <taxon>Thermodesulfobacteriota</taxon>
        <taxon>Desulfuromonadia</taxon>
        <taxon>Geobacterales</taxon>
        <taxon>Geobacteraceae</taxon>
        <taxon>Geotalea</taxon>
    </lineage>
</organism>
<evidence type="ECO:0000259" key="2">
    <source>
        <dbReference type="Pfam" id="PF16640"/>
    </source>
</evidence>
<dbReference type="InterPro" id="IPR032109">
    <property type="entry name" value="Big_3_5"/>
</dbReference>
<dbReference type="InterPro" id="IPR036439">
    <property type="entry name" value="Dockerin_dom_sf"/>
</dbReference>
<protein>
    <recommendedName>
        <fullName evidence="6">Dockerin domain-containing protein</fullName>
    </recommendedName>
</protein>
<evidence type="ECO:0008006" key="6">
    <source>
        <dbReference type="Google" id="ProtNLM"/>
    </source>
</evidence>